<protein>
    <recommendedName>
        <fullName evidence="5">Lipoprotein</fullName>
    </recommendedName>
</protein>
<dbReference type="AlphaFoldDB" id="F8CM34"/>
<evidence type="ECO:0000313" key="4">
    <source>
        <dbReference type="Proteomes" id="UP000000488"/>
    </source>
</evidence>
<evidence type="ECO:0000256" key="2">
    <source>
        <dbReference type="SAM" id="SignalP"/>
    </source>
</evidence>
<reference evidence="3 4" key="1">
    <citation type="journal article" date="2011" name="J. Bacteriol.">
        <title>Genome sequence of the halotolerant marine bacterium Myxococcus fulvus HW-1.</title>
        <authorList>
            <person name="Li Z.F."/>
            <person name="Li X."/>
            <person name="Liu H."/>
            <person name="Liu X."/>
            <person name="Han K."/>
            <person name="Wu Z.H."/>
            <person name="Hu W."/>
            <person name="Li F.F."/>
            <person name="Li Y.Z."/>
        </authorList>
    </citation>
    <scope>NUCLEOTIDE SEQUENCE [LARGE SCALE GENOMIC DNA]</scope>
    <source>
        <strain evidence="4">ATCC BAA-855 / HW-1</strain>
    </source>
</reference>
<dbReference type="KEGG" id="mfu:LILAB_04405"/>
<dbReference type="PROSITE" id="PS51257">
    <property type="entry name" value="PROKAR_LIPOPROTEIN"/>
    <property type="match status" value="1"/>
</dbReference>
<feature type="region of interest" description="Disordered" evidence="1">
    <location>
        <begin position="564"/>
        <end position="583"/>
    </location>
</feature>
<evidence type="ECO:0000313" key="3">
    <source>
        <dbReference type="EMBL" id="AEI62802.1"/>
    </source>
</evidence>
<dbReference type="eggNOG" id="ENOG502Z9MH">
    <property type="taxonomic scope" value="Bacteria"/>
</dbReference>
<evidence type="ECO:0008006" key="5">
    <source>
        <dbReference type="Google" id="ProtNLM"/>
    </source>
</evidence>
<keyword evidence="2" id="KW-0732">Signal</keyword>
<accession>F8CM34</accession>
<dbReference type="EMBL" id="CP002830">
    <property type="protein sequence ID" value="AEI62802.1"/>
    <property type="molecule type" value="Genomic_DNA"/>
</dbReference>
<name>F8CM34_MYXFH</name>
<feature type="signal peptide" evidence="2">
    <location>
        <begin position="1"/>
        <end position="22"/>
    </location>
</feature>
<feature type="chain" id="PRO_5003368278" description="Lipoprotein" evidence="2">
    <location>
        <begin position="23"/>
        <end position="583"/>
    </location>
</feature>
<dbReference type="STRING" id="483219.LILAB_04405"/>
<evidence type="ECO:0000256" key="1">
    <source>
        <dbReference type="SAM" id="MobiDB-lite"/>
    </source>
</evidence>
<gene>
    <name evidence="3" type="ordered locus">LILAB_04405</name>
</gene>
<organism evidence="3 4">
    <name type="scientific">Myxococcus fulvus (strain ATCC BAA-855 / HW-1)</name>
    <dbReference type="NCBI Taxonomy" id="483219"/>
    <lineage>
        <taxon>Bacteria</taxon>
        <taxon>Pseudomonadati</taxon>
        <taxon>Myxococcota</taxon>
        <taxon>Myxococcia</taxon>
        <taxon>Myxococcales</taxon>
        <taxon>Cystobacterineae</taxon>
        <taxon>Myxococcaceae</taxon>
        <taxon>Myxococcus</taxon>
    </lineage>
</organism>
<proteinExistence type="predicted"/>
<dbReference type="HOGENOM" id="CLU_493405_0_0_7"/>
<sequence length="583" mass="64100">MRSRVRLRRSCSFLLAASLLLAGCRSSLPEKSSQAAPPKPALTFVADPQCPPASNDRIYRHIEGLDACPTALSASDIQAELNDPFATAVLRQNAFPITVDAVVQAVVAGVPRLAAGQKNYVVGEGSQVPLSVAPREADRSLRYVLTWAETGGNADILLSAKPGGSSSFLQVMSWDAKKNRYNFYECTTDERVWRWAGDTGHARQPRTAGQGCFDCHHNGVVIMKELSVPWNNWHSQRTTIDPNVVPQAVAREQFFRDRVGAEQLESSVRGGTQRYYTAWLRGLFQKQPDGSVVVNGLPELLRHVITNTTVNFASTQVPSADPQASVGGLPSDFFVRDSVLRNSPVELSYAFPDSLRIDRARHAAFLQAHQFRLEQARAPTYAQPGSTFYAFFVPVPAEEDTLVTRMLLNNKVVSAKFVASLLMVDFANPVFSTTRDTLLEYAEQLPTGTLKGNQSDVPARFAALVSDAAKAQPSCVPEQLDACTAEQQFLFFWNLPDESWKSEMQARVGRYLAAVGERIATGQGTDDYLRLAASRQRQFARWPVIQNLNEFSLLLPATSLASEPPLRMKPDGTLDTGALPSRP</sequence>
<dbReference type="Proteomes" id="UP000000488">
    <property type="component" value="Chromosome"/>
</dbReference>